<evidence type="ECO:0000313" key="2">
    <source>
        <dbReference type="EMBL" id="CAB1449915.1"/>
    </source>
</evidence>
<name>A0A9N7VHR9_PLEPL</name>
<gene>
    <name evidence="2" type="ORF">PLEPLA_LOCUS37601</name>
</gene>
<feature type="region of interest" description="Disordered" evidence="1">
    <location>
        <begin position="1"/>
        <end position="23"/>
    </location>
</feature>
<keyword evidence="3" id="KW-1185">Reference proteome</keyword>
<accession>A0A9N7VHR9</accession>
<sequence length="146" mass="15674">MGSVRSACHRGSSAPGRSHHPAVSTAHPTRWWWWWCWWGEKRWSFQTHNSRITHLVVAGKGAAMHGGDQPGSITSGSPHCASAAGGAVTWGDGAVGLAPLGPQVELLIHTRLSLLQSARDTISPAAATWTNDGRARRKDVVSARRV</sequence>
<comment type="caution">
    <text evidence="2">The sequence shown here is derived from an EMBL/GenBank/DDBJ whole genome shotgun (WGS) entry which is preliminary data.</text>
</comment>
<evidence type="ECO:0000256" key="1">
    <source>
        <dbReference type="SAM" id="MobiDB-lite"/>
    </source>
</evidence>
<protein>
    <submittedName>
        <fullName evidence="2">Uncharacterized protein</fullName>
    </submittedName>
</protein>
<organism evidence="2 3">
    <name type="scientific">Pleuronectes platessa</name>
    <name type="common">European plaice</name>
    <dbReference type="NCBI Taxonomy" id="8262"/>
    <lineage>
        <taxon>Eukaryota</taxon>
        <taxon>Metazoa</taxon>
        <taxon>Chordata</taxon>
        <taxon>Craniata</taxon>
        <taxon>Vertebrata</taxon>
        <taxon>Euteleostomi</taxon>
        <taxon>Actinopterygii</taxon>
        <taxon>Neopterygii</taxon>
        <taxon>Teleostei</taxon>
        <taxon>Neoteleostei</taxon>
        <taxon>Acanthomorphata</taxon>
        <taxon>Carangaria</taxon>
        <taxon>Pleuronectiformes</taxon>
        <taxon>Pleuronectoidei</taxon>
        <taxon>Pleuronectidae</taxon>
        <taxon>Pleuronectes</taxon>
    </lineage>
</organism>
<dbReference type="AlphaFoldDB" id="A0A9N7VHR9"/>
<evidence type="ECO:0000313" key="3">
    <source>
        <dbReference type="Proteomes" id="UP001153269"/>
    </source>
</evidence>
<dbReference type="Proteomes" id="UP001153269">
    <property type="component" value="Unassembled WGS sequence"/>
</dbReference>
<proteinExistence type="predicted"/>
<reference evidence="2" key="1">
    <citation type="submission" date="2020-03" db="EMBL/GenBank/DDBJ databases">
        <authorList>
            <person name="Weist P."/>
        </authorList>
    </citation>
    <scope>NUCLEOTIDE SEQUENCE</scope>
</reference>
<dbReference type="EMBL" id="CADEAL010004033">
    <property type="protein sequence ID" value="CAB1449915.1"/>
    <property type="molecule type" value="Genomic_DNA"/>
</dbReference>